<dbReference type="AlphaFoldDB" id="M5C0E1"/>
<reference evidence="2 3" key="1">
    <citation type="journal article" date="2013" name="J. Biotechnol.">
        <title>Establishment and interpretation of the genome sequence of the phytopathogenic fungus Rhizoctonia solani AG1-IB isolate 7/3/14.</title>
        <authorList>
            <person name="Wibberg D.W."/>
            <person name="Jelonek L.J."/>
            <person name="Rupp O.R."/>
            <person name="Hennig M.H."/>
            <person name="Eikmeyer F.E."/>
            <person name="Goesmann A.G."/>
            <person name="Hartmann A.H."/>
            <person name="Borriss R.B."/>
            <person name="Grosch R.G."/>
            <person name="Puehler A.P."/>
            <person name="Schlueter A.S."/>
        </authorList>
    </citation>
    <scope>NUCLEOTIDE SEQUENCE [LARGE SCALE GENOMIC DNA]</scope>
    <source>
        <strain evidence="3">AG1-IB / isolate 7/3/14</strain>
    </source>
</reference>
<proteinExistence type="predicted"/>
<sequence>MLQPPSPTLQDIFDEIRRLRDVVDAMWNVQASHNNKIDQITKVVKELSQGPPAASVHTPKGTAMADPHETPRAPRPLGVAFAKDTKKGKKTNVKREDDNNPWHSVSDSRDEFPEEHTSGTLTKRTPKASPGEGQKTAKMEVPKPYDGVKRGKAAKQWFTCMGLYIVMNKDCFDNKDQALIWILYNMEGKAADWATPIIDNITSNKPGAPKDVKELTARFAAVFSDPDAKCAAG</sequence>
<organism evidence="2 3">
    <name type="scientific">Thanatephorus cucumeris (strain AG1-IB / isolate 7/3/14)</name>
    <name type="common">Lettuce bottom rot fungus</name>
    <name type="synonym">Rhizoctonia solani</name>
    <dbReference type="NCBI Taxonomy" id="1108050"/>
    <lineage>
        <taxon>Eukaryota</taxon>
        <taxon>Fungi</taxon>
        <taxon>Dikarya</taxon>
        <taxon>Basidiomycota</taxon>
        <taxon>Agaricomycotina</taxon>
        <taxon>Agaricomycetes</taxon>
        <taxon>Cantharellales</taxon>
        <taxon>Ceratobasidiaceae</taxon>
        <taxon>Rhizoctonia</taxon>
        <taxon>Rhizoctonia solani AG-1</taxon>
    </lineage>
</organism>
<evidence type="ECO:0008006" key="4">
    <source>
        <dbReference type="Google" id="ProtNLM"/>
    </source>
</evidence>
<gene>
    <name evidence="2" type="ORF">BN14_07483</name>
</gene>
<evidence type="ECO:0000313" key="2">
    <source>
        <dbReference type="EMBL" id="CCO33408.1"/>
    </source>
</evidence>
<comment type="caution">
    <text evidence="2">The sequence shown here is derived from an EMBL/GenBank/DDBJ whole genome shotgun (WGS) entry which is preliminary data.</text>
</comment>
<evidence type="ECO:0000256" key="1">
    <source>
        <dbReference type="SAM" id="MobiDB-lite"/>
    </source>
</evidence>
<dbReference type="HOGENOM" id="CLU_000384_20_0_1"/>
<protein>
    <recommendedName>
        <fullName evidence="4">Retrotransposon gag domain-containing protein</fullName>
    </recommendedName>
</protein>
<name>M5C0E1_THACB</name>
<evidence type="ECO:0000313" key="3">
    <source>
        <dbReference type="Proteomes" id="UP000012065"/>
    </source>
</evidence>
<feature type="compositionally biased region" description="Basic and acidic residues" evidence="1">
    <location>
        <begin position="93"/>
        <end position="117"/>
    </location>
</feature>
<feature type="region of interest" description="Disordered" evidence="1">
    <location>
        <begin position="50"/>
        <end position="138"/>
    </location>
</feature>
<accession>M5C0E1</accession>
<dbReference type="Proteomes" id="UP000012065">
    <property type="component" value="Unassembled WGS sequence"/>
</dbReference>
<dbReference type="EMBL" id="CAOJ01011446">
    <property type="protein sequence ID" value="CCO33408.1"/>
    <property type="molecule type" value="Genomic_DNA"/>
</dbReference>